<dbReference type="STRING" id="1725.WU86_10640"/>
<accession>A0A2N6T0J8</accession>
<protein>
    <recommendedName>
        <fullName evidence="7">Biotin synthase auxiliary protein</fullName>
    </recommendedName>
</protein>
<comment type="similarity">
    <text evidence="6">Belongs to the BsaP family.</text>
</comment>
<evidence type="ECO:0000256" key="6">
    <source>
        <dbReference type="ARBA" id="ARBA00093780"/>
    </source>
</evidence>
<organism evidence="10 11">
    <name type="scientific">Corynebacterium xerosis</name>
    <dbReference type="NCBI Taxonomy" id="1725"/>
    <lineage>
        <taxon>Bacteria</taxon>
        <taxon>Bacillati</taxon>
        <taxon>Actinomycetota</taxon>
        <taxon>Actinomycetes</taxon>
        <taxon>Mycobacteriales</taxon>
        <taxon>Corynebacteriaceae</taxon>
        <taxon>Corynebacterium</taxon>
    </lineage>
</organism>
<evidence type="ECO:0000256" key="3">
    <source>
        <dbReference type="ARBA" id="ARBA00022756"/>
    </source>
</evidence>
<dbReference type="InterPro" id="IPR058605">
    <property type="entry name" value="BsaP_C"/>
</dbReference>
<evidence type="ECO:0000256" key="1">
    <source>
        <dbReference type="ARBA" id="ARBA00001915"/>
    </source>
</evidence>
<evidence type="ECO:0000256" key="2">
    <source>
        <dbReference type="ARBA" id="ARBA00022723"/>
    </source>
</evidence>
<evidence type="ECO:0000313" key="11">
    <source>
        <dbReference type="Proteomes" id="UP000235363"/>
    </source>
</evidence>
<evidence type="ECO:0000313" key="10">
    <source>
        <dbReference type="EMBL" id="PMC62849.1"/>
    </source>
</evidence>
<dbReference type="RefSeq" id="WP_102212173.1">
    <property type="nucleotide sequence ID" value="NZ_PNHF01000005.1"/>
</dbReference>
<comment type="cofactor">
    <cofactor evidence="1">
        <name>iron-sulfur cluster</name>
        <dbReference type="ChEBI" id="CHEBI:30408"/>
    </cofactor>
</comment>
<keyword evidence="2" id="KW-0479">Metal-binding</keyword>
<keyword evidence="4" id="KW-0408">Iron</keyword>
<gene>
    <name evidence="10" type="ORF">CJ204_03075</name>
</gene>
<dbReference type="AlphaFoldDB" id="A0A2N6T0J8"/>
<evidence type="ECO:0000256" key="8">
    <source>
        <dbReference type="SAM" id="MobiDB-lite"/>
    </source>
</evidence>
<evidence type="ECO:0000259" key="9">
    <source>
        <dbReference type="Pfam" id="PF26519"/>
    </source>
</evidence>
<name>A0A2N6T0J8_9CORY</name>
<proteinExistence type="inferred from homology"/>
<feature type="domain" description="Biotin synthase auxiliary protein C-terminal" evidence="9">
    <location>
        <begin position="74"/>
        <end position="100"/>
    </location>
</feature>
<feature type="compositionally biased region" description="Low complexity" evidence="8">
    <location>
        <begin position="1"/>
        <end position="16"/>
    </location>
</feature>
<feature type="region of interest" description="Disordered" evidence="8">
    <location>
        <begin position="1"/>
        <end position="60"/>
    </location>
</feature>
<evidence type="ECO:0000256" key="5">
    <source>
        <dbReference type="ARBA" id="ARBA00093761"/>
    </source>
</evidence>
<keyword evidence="3" id="KW-0093">Biotin biosynthesis</keyword>
<evidence type="ECO:0000256" key="7">
    <source>
        <dbReference type="ARBA" id="ARBA00093796"/>
    </source>
</evidence>
<comment type="caution">
    <text evidence="10">The sequence shown here is derived from an EMBL/GenBank/DDBJ whole genome shotgun (WGS) entry which is preliminary data.</text>
</comment>
<comment type="function">
    <text evidence="5">Required for the activity of the biotin synthase BioB.</text>
</comment>
<reference evidence="10 11" key="1">
    <citation type="submission" date="2017-09" db="EMBL/GenBank/DDBJ databases">
        <title>Bacterial strain isolated from the female urinary microbiota.</title>
        <authorList>
            <person name="Thomas-White K."/>
            <person name="Kumar N."/>
            <person name="Forster S."/>
            <person name="Putonti C."/>
            <person name="Lawley T."/>
            <person name="Wolfe A.J."/>
        </authorList>
    </citation>
    <scope>NUCLEOTIDE SEQUENCE [LARGE SCALE GENOMIC DNA]</scope>
    <source>
        <strain evidence="10 11">UMB0908</strain>
    </source>
</reference>
<evidence type="ECO:0000256" key="4">
    <source>
        <dbReference type="ARBA" id="ARBA00023004"/>
    </source>
</evidence>
<dbReference type="Pfam" id="PF26519">
    <property type="entry name" value="BsaP"/>
    <property type="match status" value="1"/>
</dbReference>
<sequence>MASTTARTTAPTTARRGSNPDSTELLKATLLGDPPEYDPFTGAHLAKGEERPHSHSARAGLEAPRYCRLCGRRMVVQVRPDGWSARCSRHGELDSAMLERR</sequence>
<dbReference type="Proteomes" id="UP000235363">
    <property type="component" value="Unassembled WGS sequence"/>
</dbReference>
<dbReference type="EMBL" id="PNHF01000005">
    <property type="protein sequence ID" value="PMC62849.1"/>
    <property type="molecule type" value="Genomic_DNA"/>
</dbReference>